<keyword evidence="1" id="KW-0812">Transmembrane</keyword>
<feature type="transmembrane region" description="Helical" evidence="1">
    <location>
        <begin position="55"/>
        <end position="75"/>
    </location>
</feature>
<name>A0A6M3K7S7_9ZZZZ</name>
<dbReference type="InterPro" id="IPR043717">
    <property type="entry name" value="DUF5658"/>
</dbReference>
<organism evidence="3">
    <name type="scientific">viral metagenome</name>
    <dbReference type="NCBI Taxonomy" id="1070528"/>
    <lineage>
        <taxon>unclassified sequences</taxon>
        <taxon>metagenomes</taxon>
        <taxon>organismal metagenomes</taxon>
    </lineage>
</organism>
<evidence type="ECO:0000313" key="3">
    <source>
        <dbReference type="EMBL" id="QJA77843.1"/>
    </source>
</evidence>
<keyword evidence="1" id="KW-0472">Membrane</keyword>
<protein>
    <recommendedName>
        <fullName evidence="2">DUF5658 domain-containing protein</fullName>
    </recommendedName>
</protein>
<dbReference type="AlphaFoldDB" id="A0A6M3K7S7"/>
<reference evidence="3" key="1">
    <citation type="submission" date="2020-03" db="EMBL/GenBank/DDBJ databases">
        <title>The deep terrestrial virosphere.</title>
        <authorList>
            <person name="Holmfeldt K."/>
            <person name="Nilsson E."/>
            <person name="Simone D."/>
            <person name="Lopez-Fernandez M."/>
            <person name="Wu X."/>
            <person name="de Brujin I."/>
            <person name="Lundin D."/>
            <person name="Andersson A."/>
            <person name="Bertilsson S."/>
            <person name="Dopson M."/>
        </authorList>
    </citation>
    <scope>NUCLEOTIDE SEQUENCE</scope>
    <source>
        <strain evidence="3">MM415A01197</strain>
    </source>
</reference>
<accession>A0A6M3K7S7</accession>
<sequence>MMTIFWIFVVLLCVLNAADIITTHLIFKKGPNPRELNPLLAGIVKKGSPFVGKLTLLKVTVVGVLVVSLWGGMHTLAGGEVLAPALLGFVSGWYAAIVARNTEELLRLK</sequence>
<keyword evidence="1" id="KW-1133">Transmembrane helix</keyword>
<gene>
    <name evidence="3" type="ORF">MM415A01197_0003</name>
</gene>
<feature type="transmembrane region" description="Helical" evidence="1">
    <location>
        <begin position="81"/>
        <end position="99"/>
    </location>
</feature>
<dbReference type="EMBL" id="MT142306">
    <property type="protein sequence ID" value="QJA77843.1"/>
    <property type="molecule type" value="Genomic_DNA"/>
</dbReference>
<feature type="domain" description="DUF5658" evidence="2">
    <location>
        <begin position="10"/>
        <end position="101"/>
    </location>
</feature>
<feature type="transmembrane region" description="Helical" evidence="1">
    <location>
        <begin position="6"/>
        <end position="27"/>
    </location>
</feature>
<proteinExistence type="predicted"/>
<evidence type="ECO:0000259" key="2">
    <source>
        <dbReference type="Pfam" id="PF18902"/>
    </source>
</evidence>
<evidence type="ECO:0000256" key="1">
    <source>
        <dbReference type="SAM" id="Phobius"/>
    </source>
</evidence>
<dbReference type="Pfam" id="PF18902">
    <property type="entry name" value="DUF5658"/>
    <property type="match status" value="1"/>
</dbReference>